<evidence type="ECO:0000256" key="1">
    <source>
        <dbReference type="SAM" id="Phobius"/>
    </source>
</evidence>
<proteinExistence type="predicted"/>
<dbReference type="EMBL" id="JANGCH010000008">
    <property type="protein sequence ID" value="MCQ5121932.1"/>
    <property type="molecule type" value="Genomic_DNA"/>
</dbReference>
<dbReference type="Proteomes" id="UP001524435">
    <property type="component" value="Unassembled WGS sequence"/>
</dbReference>
<protein>
    <recommendedName>
        <fullName evidence="4">DUF3139 domain-containing protein</fullName>
    </recommendedName>
</protein>
<name>A0ABT1SL25_9FIRM</name>
<keyword evidence="1" id="KW-0472">Membrane</keyword>
<organism evidence="2 3">
    <name type="scientific">Massilicoli timonensis</name>
    <dbReference type="NCBI Taxonomy" id="2015901"/>
    <lineage>
        <taxon>Bacteria</taxon>
        <taxon>Bacillati</taxon>
        <taxon>Bacillota</taxon>
        <taxon>Erysipelotrichia</taxon>
        <taxon>Erysipelotrichales</taxon>
        <taxon>Erysipelotrichaceae</taxon>
        <taxon>Massilicoli</taxon>
    </lineage>
</organism>
<keyword evidence="1" id="KW-0812">Transmembrane</keyword>
<feature type="transmembrane region" description="Helical" evidence="1">
    <location>
        <begin position="6"/>
        <end position="26"/>
    </location>
</feature>
<comment type="caution">
    <text evidence="2">The sequence shown here is derived from an EMBL/GenBank/DDBJ whole genome shotgun (WGS) entry which is preliminary data.</text>
</comment>
<dbReference type="RefSeq" id="WP_256197827.1">
    <property type="nucleotide sequence ID" value="NZ_CANTYB010000006.1"/>
</dbReference>
<evidence type="ECO:0008006" key="4">
    <source>
        <dbReference type="Google" id="ProtNLM"/>
    </source>
</evidence>
<evidence type="ECO:0000313" key="2">
    <source>
        <dbReference type="EMBL" id="MCQ5121932.1"/>
    </source>
</evidence>
<keyword evidence="1" id="KW-1133">Transmembrane helix</keyword>
<keyword evidence="3" id="KW-1185">Reference proteome</keyword>
<reference evidence="2 3" key="1">
    <citation type="submission" date="2022-06" db="EMBL/GenBank/DDBJ databases">
        <title>Isolation of gut microbiota from human fecal samples.</title>
        <authorList>
            <person name="Pamer E.G."/>
            <person name="Barat B."/>
            <person name="Waligurski E."/>
            <person name="Medina S."/>
            <person name="Paddock L."/>
            <person name="Mostad J."/>
        </authorList>
    </citation>
    <scope>NUCLEOTIDE SEQUENCE [LARGE SCALE GENOMIC DNA]</scope>
    <source>
        <strain evidence="2 3">DFI.6.1</strain>
    </source>
</reference>
<evidence type="ECO:0000313" key="3">
    <source>
        <dbReference type="Proteomes" id="UP001524435"/>
    </source>
</evidence>
<accession>A0ABT1SL25</accession>
<sequence>MNHKYKLFGSIISVILIIFLLVYLTVNHFAMRKELAAYQEEKNIVGTYMLGEGIVSQYYLVLMKEDGVIKASFYEQFGEIKEYTLVETDEKDTYCLKDVENVYLVFYPKQVHVLHDNRVDQLDKIKDTPNFVNVKQ</sequence>
<gene>
    <name evidence="2" type="ORF">NE663_06635</name>
</gene>